<reference evidence="1 2" key="1">
    <citation type="submission" date="2022-04" db="EMBL/GenBank/DDBJ databases">
        <title>Genome sequence of soybean root-associated Caulobacter segnis RL271.</title>
        <authorList>
            <person name="Longley R."/>
            <person name="Bonito G."/>
            <person name="Trigodet F."/>
            <person name="Crosson S."/>
            <person name="Fiebig A."/>
        </authorList>
    </citation>
    <scope>NUCLEOTIDE SEQUENCE [LARGE SCALE GENOMIC DNA]</scope>
    <source>
        <strain evidence="1 2">RL271</strain>
    </source>
</reference>
<proteinExistence type="predicted"/>
<protein>
    <recommendedName>
        <fullName evidence="3">Zinc ribbon domain-containing protein</fullName>
    </recommendedName>
</protein>
<keyword evidence="2" id="KW-1185">Reference proteome</keyword>
<evidence type="ECO:0008006" key="3">
    <source>
        <dbReference type="Google" id="ProtNLM"/>
    </source>
</evidence>
<name>A0ABY4ZW86_9CAUL</name>
<evidence type="ECO:0000313" key="1">
    <source>
        <dbReference type="EMBL" id="USQ96186.1"/>
    </source>
</evidence>
<dbReference type="EMBL" id="CP096040">
    <property type="protein sequence ID" value="USQ96186.1"/>
    <property type="molecule type" value="Genomic_DNA"/>
</dbReference>
<gene>
    <name evidence="1" type="ORF">MZV50_00855</name>
</gene>
<accession>A0ABY4ZW86</accession>
<sequence length="76" mass="8787">MSHNCESCGMPIETGSYCQHCVDEAGVLQDFPTRFERMVQWQERRGSPRAQAEQETIAYMSKMPAWKDHPEVLARL</sequence>
<organism evidence="1 2">
    <name type="scientific">Caulobacter segnis</name>
    <dbReference type="NCBI Taxonomy" id="88688"/>
    <lineage>
        <taxon>Bacteria</taxon>
        <taxon>Pseudomonadati</taxon>
        <taxon>Pseudomonadota</taxon>
        <taxon>Alphaproteobacteria</taxon>
        <taxon>Caulobacterales</taxon>
        <taxon>Caulobacteraceae</taxon>
        <taxon>Caulobacter</taxon>
    </lineage>
</organism>
<dbReference type="Proteomes" id="UP001057520">
    <property type="component" value="Chromosome"/>
</dbReference>
<evidence type="ECO:0000313" key="2">
    <source>
        <dbReference type="Proteomes" id="UP001057520"/>
    </source>
</evidence>